<evidence type="ECO:0000256" key="1">
    <source>
        <dbReference type="ARBA" id="ARBA00000085"/>
    </source>
</evidence>
<dbReference type="InterPro" id="IPR003661">
    <property type="entry name" value="HisK_dim/P_dom"/>
</dbReference>
<dbReference type="GO" id="GO:0008984">
    <property type="term" value="F:protein-glutamate methylesterase activity"/>
    <property type="evidence" value="ECO:0007669"/>
    <property type="project" value="InterPro"/>
</dbReference>
<dbReference type="InterPro" id="IPR005467">
    <property type="entry name" value="His_kinase_dom"/>
</dbReference>
<keyword evidence="8 17" id="KW-0418">Kinase</keyword>
<dbReference type="InterPro" id="IPR029063">
    <property type="entry name" value="SAM-dependent_MTases_sf"/>
</dbReference>
<evidence type="ECO:0000256" key="12">
    <source>
        <dbReference type="SAM" id="Coils"/>
    </source>
</evidence>
<dbReference type="SUPFAM" id="SSF47384">
    <property type="entry name" value="Homodimeric domain of signal transducing histidine kinase"/>
    <property type="match status" value="1"/>
</dbReference>
<dbReference type="InterPro" id="IPR036890">
    <property type="entry name" value="HATPase_C_sf"/>
</dbReference>
<dbReference type="InterPro" id="IPR001610">
    <property type="entry name" value="PAC"/>
</dbReference>
<keyword evidence="7" id="KW-0547">Nucleotide-binding</keyword>
<feature type="active site" evidence="11">
    <location>
        <position position="27"/>
    </location>
</feature>
<dbReference type="Gene3D" id="3.40.50.180">
    <property type="entry name" value="Methylesterase CheB, C-terminal domain"/>
    <property type="match status" value="1"/>
</dbReference>
<feature type="domain" description="PAC" evidence="14">
    <location>
        <begin position="1058"/>
        <end position="1110"/>
    </location>
</feature>
<dbReference type="SUPFAM" id="SSF53335">
    <property type="entry name" value="S-adenosyl-L-methionine-dependent methyltransferases"/>
    <property type="match status" value="1"/>
</dbReference>
<evidence type="ECO:0000313" key="17">
    <source>
        <dbReference type="EMBL" id="GAF03712.1"/>
    </source>
</evidence>
<dbReference type="Pfam" id="PF01739">
    <property type="entry name" value="CheR"/>
    <property type="match status" value="1"/>
</dbReference>
<evidence type="ECO:0000259" key="15">
    <source>
        <dbReference type="PROSITE" id="PS50122"/>
    </source>
</evidence>
<evidence type="ECO:0000256" key="2">
    <source>
        <dbReference type="ARBA" id="ARBA00001541"/>
    </source>
</evidence>
<keyword evidence="11" id="KW-0145">Chemotaxis</keyword>
<dbReference type="FunFam" id="1.10.287.130:FF:000002">
    <property type="entry name" value="Two-component osmosensing histidine kinase"/>
    <property type="match status" value="1"/>
</dbReference>
<dbReference type="SMART" id="SM00388">
    <property type="entry name" value="HisKA"/>
    <property type="match status" value="1"/>
</dbReference>
<dbReference type="Pfam" id="PF03705">
    <property type="entry name" value="CheR_N"/>
    <property type="match status" value="1"/>
</dbReference>
<dbReference type="InterPro" id="IPR000673">
    <property type="entry name" value="Sig_transdc_resp-reg_Me-estase"/>
</dbReference>
<dbReference type="SUPFAM" id="SSF47757">
    <property type="entry name" value="Chemotaxis receptor methyltransferase CheR, N-terminal domain"/>
    <property type="match status" value="1"/>
</dbReference>
<dbReference type="eggNOG" id="COG1352">
    <property type="taxonomic scope" value="Bacteria"/>
</dbReference>
<dbReference type="CDD" id="cd00082">
    <property type="entry name" value="HisKA"/>
    <property type="match status" value="1"/>
</dbReference>
<dbReference type="InterPro" id="IPR003594">
    <property type="entry name" value="HATPase_dom"/>
</dbReference>
<dbReference type="Proteomes" id="UP000019402">
    <property type="component" value="Unassembled WGS sequence"/>
</dbReference>
<dbReference type="OrthoDB" id="9816309at2"/>
<evidence type="ECO:0000256" key="11">
    <source>
        <dbReference type="PROSITE-ProRule" id="PRU00050"/>
    </source>
</evidence>
<feature type="domain" description="Histidine kinase" evidence="13">
    <location>
        <begin position="1128"/>
        <end position="1348"/>
    </location>
</feature>
<keyword evidence="10" id="KW-0902">Two-component regulatory system</keyword>
<dbReference type="InterPro" id="IPR022642">
    <property type="entry name" value="CheR_C"/>
</dbReference>
<dbReference type="PANTHER" id="PTHR24422">
    <property type="entry name" value="CHEMOTAXIS PROTEIN METHYLTRANSFERASE"/>
    <property type="match status" value="1"/>
</dbReference>
<dbReference type="SUPFAM" id="SSF55785">
    <property type="entry name" value="PYP-like sensor domain (PAS domain)"/>
    <property type="match status" value="3"/>
</dbReference>
<evidence type="ECO:0000256" key="9">
    <source>
        <dbReference type="ARBA" id="ARBA00022840"/>
    </source>
</evidence>
<reference evidence="17 18" key="1">
    <citation type="journal article" date="2014" name="Genome Announc.">
        <title>Draft Genome Sequence of Cytophaga fermentans JCM 21142T, a Facultative Anaerobe Isolated from Marine Mud.</title>
        <authorList>
            <person name="Starns D."/>
            <person name="Oshima K."/>
            <person name="Suda W."/>
            <person name="Iino T."/>
            <person name="Yuki M."/>
            <person name="Inoue J."/>
            <person name="Kitamura K."/>
            <person name="Iida T."/>
            <person name="Darby A."/>
            <person name="Hattori M."/>
            <person name="Ohkuma M."/>
        </authorList>
    </citation>
    <scope>NUCLEOTIDE SEQUENCE [LARGE SCALE GENOMIC DNA]</scope>
    <source>
        <strain evidence="17 18">JCM 21142</strain>
    </source>
</reference>
<keyword evidence="9" id="KW-0067">ATP-binding</keyword>
<keyword evidence="12" id="KW-0175">Coiled coil</keyword>
<dbReference type="GO" id="GO:0000155">
    <property type="term" value="F:phosphorelay sensor kinase activity"/>
    <property type="evidence" value="ECO:0007669"/>
    <property type="project" value="InterPro"/>
</dbReference>
<evidence type="ECO:0000313" key="18">
    <source>
        <dbReference type="Proteomes" id="UP000019402"/>
    </source>
</evidence>
<sequence length="1358" mass="155513">MKENKNQLTPKPQKTTQAFYVVGIGASAGGLEAIQQLFDNIPEDTGMAFVIIQHLSPDFKSLMPELLAKHTKLKIYTTIDKQTIEPNCIYLNHRHKNLHIKGKKLYLLDKGPKHNLNLPIDIFFHTLGEEFKEKSIGVILSGTGSDGSRGIRTIKEGGGTIMVQDPASAQFDGMPHSAISTNLVDFILTPKLIAEKFSTPPSNKPLVNFSTDTKDSADSLIKNILKVVYQFSGIDFREYKINTLLRRIEKRMNINNIEHLHDYLHLLLESNKEKQELKDDFLIGVTRFFRDTEAFHKLEHQIVPAMCNTKNKGETLRIWIPGCSTGEEVYSIAMLIDDYIRTQKLNLVYKIFATDIDAQSIKKADTGSYQYNIVNEIKKEYIDKYFIKSGDKIQIIKRIREKIVFSVHNVFKDPPFIHIDLISCRNMLIYFDNKIQKRTLQKFQFALNQYGYLFLGSSESLGDVAEHFETMDAKWKIYQNTSSTHQLPSQVDFDSNTPVTPLKKTSKAINKFEYPHKESPANVFHRYLSKKYSPASIFIDNNFNILFIKGDAGKRLSHTEGIFQSNLLKMVSPKIAMALRRGIRNIEKNDQELMIKNIIHDTNNELRSFDLTIHKPLGEIELKDTYLISFTEDEVQEAQSIKIVNNTNSENTSKQQLEELETELKEVKTELQNTVEELETSNEELQSSNEELMASNEELQSTNEELQSVNEELYTVNTELQEKNKELINLNNDMTNLLDSTEIGTLFLDRDMRIRKFTPSLQQHFNLEEADYGRSITSFASNFNEQIRASILNDCQSVLTKLITIEKEITDKDGNYYLKRVSPFITVDKKINGVVITLVNINRIKETEKELSETEATYHNLFENMNEGFIHAKIITNKNNTPIDWEYITINKAFEKQTGLHAVDIEGKRVSIIQPELKSNAGNWIETFGNTALTGEEQFIYSESVFPDKHFYVHLFSPRQGEFAATFADITELKRKEEALVKSEAELTRVQSITHTGSWYLDLKTGEVSWTQELYQMMGVDSKVSAPILSEQKRMFTEESWQLLTSHLENTIQTGIPYELELQMQEAYKHNGWIWARGELVKDENNNKIGLRGAAQDISERKKTEQELILAKKKAEIANIHKNYFLANMSHEIRTPMNGVIGFSELLKDDNLSQQEKHKYLEIININAMQLLSLIDDILDVAKIESGDLRVNKDSVSPAKIMNDLKTSYNQLKFNMNPDLEIKVNIPQKHSDIRILTDAQRLHQVISNLLNNALKFSKKGIIEFGYTVHHKTIEIFVKDEGIGIHPDKIDEIFERFKQINYSTNTTFGGTGLGLAICKGIVDLLGGDLKVKSKPDIGSKFYFSIPIQERPNSQINTSS</sequence>
<feature type="active site" evidence="11">
    <location>
        <position position="146"/>
    </location>
</feature>
<dbReference type="Pfam" id="PF02518">
    <property type="entry name" value="HATPase_c"/>
    <property type="match status" value="1"/>
</dbReference>
<dbReference type="EMBL" id="BAMD01000029">
    <property type="protein sequence ID" value="GAF03712.1"/>
    <property type="molecule type" value="Genomic_DNA"/>
</dbReference>
<dbReference type="SMART" id="SM00138">
    <property type="entry name" value="MeTrc"/>
    <property type="match status" value="1"/>
</dbReference>
<dbReference type="STRING" id="869213.GCA_000517085_02717"/>
<comment type="catalytic activity">
    <reaction evidence="1">
        <text>ATP + protein L-histidine = ADP + protein N-phospho-L-histidine.</text>
        <dbReference type="EC" id="2.7.13.3"/>
    </reaction>
</comment>
<dbReference type="InterPro" id="IPR000780">
    <property type="entry name" value="CheR_MeTrfase"/>
</dbReference>
<keyword evidence="18" id="KW-1185">Reference proteome</keyword>
<dbReference type="GO" id="GO:0005524">
    <property type="term" value="F:ATP binding"/>
    <property type="evidence" value="ECO:0007669"/>
    <property type="project" value="UniProtKB-KW"/>
</dbReference>
<dbReference type="InterPro" id="IPR036097">
    <property type="entry name" value="HisK_dim/P_sf"/>
</dbReference>
<dbReference type="GO" id="GO:0000156">
    <property type="term" value="F:phosphorelay response regulator activity"/>
    <property type="evidence" value="ECO:0007669"/>
    <property type="project" value="InterPro"/>
</dbReference>
<dbReference type="PROSITE" id="PS50123">
    <property type="entry name" value="CHER"/>
    <property type="match status" value="1"/>
</dbReference>
<feature type="domain" description="CheB-type methylesterase" evidence="15">
    <location>
        <begin position="15"/>
        <end position="188"/>
    </location>
</feature>
<dbReference type="CDD" id="cd16922">
    <property type="entry name" value="HATPase_EvgS-ArcB-TorS-like"/>
    <property type="match status" value="1"/>
</dbReference>
<dbReference type="InterPro" id="IPR000700">
    <property type="entry name" value="PAS-assoc_C"/>
</dbReference>
<accession>W7Y6A7</accession>
<comment type="caution">
    <text evidence="17">The sequence shown here is derived from an EMBL/GenBank/DDBJ whole genome shotgun (WGS) entry which is preliminary data.</text>
</comment>
<evidence type="ECO:0000256" key="3">
    <source>
        <dbReference type="ARBA" id="ARBA00022553"/>
    </source>
</evidence>
<dbReference type="Pfam" id="PF00512">
    <property type="entry name" value="HisKA"/>
    <property type="match status" value="1"/>
</dbReference>
<evidence type="ECO:0000259" key="16">
    <source>
        <dbReference type="PROSITE" id="PS50123"/>
    </source>
</evidence>
<dbReference type="GO" id="GO:0005737">
    <property type="term" value="C:cytoplasm"/>
    <property type="evidence" value="ECO:0007669"/>
    <property type="project" value="InterPro"/>
</dbReference>
<keyword evidence="5" id="KW-0808">Transferase</keyword>
<dbReference type="InterPro" id="IPR035965">
    <property type="entry name" value="PAS-like_dom_sf"/>
</dbReference>
<dbReference type="SUPFAM" id="SSF55874">
    <property type="entry name" value="ATPase domain of HSP90 chaperone/DNA topoisomerase II/histidine kinase"/>
    <property type="match status" value="1"/>
</dbReference>
<dbReference type="RefSeq" id="WP_052343199.1">
    <property type="nucleotide sequence ID" value="NZ_BAMD01000029.1"/>
</dbReference>
<evidence type="ECO:0000256" key="4">
    <source>
        <dbReference type="ARBA" id="ARBA00022603"/>
    </source>
</evidence>
<dbReference type="Gene3D" id="3.30.450.20">
    <property type="entry name" value="PAS domain"/>
    <property type="match status" value="3"/>
</dbReference>
<dbReference type="InterPro" id="IPR050903">
    <property type="entry name" value="Bact_Chemotaxis_MeTrfase"/>
</dbReference>
<dbReference type="Gene3D" id="1.10.155.10">
    <property type="entry name" value="Chemotaxis receptor methyltransferase CheR, N-terminal domain"/>
    <property type="match status" value="1"/>
</dbReference>
<organism evidence="17 18">
    <name type="scientific">Saccharicrinis fermentans DSM 9555 = JCM 21142</name>
    <dbReference type="NCBI Taxonomy" id="869213"/>
    <lineage>
        <taxon>Bacteria</taxon>
        <taxon>Pseudomonadati</taxon>
        <taxon>Bacteroidota</taxon>
        <taxon>Bacteroidia</taxon>
        <taxon>Marinilabiliales</taxon>
        <taxon>Marinilabiliaceae</taxon>
        <taxon>Saccharicrinis</taxon>
    </lineage>
</organism>
<dbReference type="SMART" id="SM00387">
    <property type="entry name" value="HATPase_c"/>
    <property type="match status" value="1"/>
</dbReference>
<keyword evidence="11" id="KW-0378">Hydrolase</keyword>
<evidence type="ECO:0000256" key="10">
    <source>
        <dbReference type="ARBA" id="ARBA00023012"/>
    </source>
</evidence>
<proteinExistence type="predicted"/>
<dbReference type="Gene3D" id="3.30.565.10">
    <property type="entry name" value="Histidine kinase-like ATPase, C-terminal domain"/>
    <property type="match status" value="1"/>
</dbReference>
<dbReference type="Pfam" id="PF13596">
    <property type="entry name" value="PAS_10"/>
    <property type="match status" value="1"/>
</dbReference>
<dbReference type="GO" id="GO:0006935">
    <property type="term" value="P:chemotaxis"/>
    <property type="evidence" value="ECO:0007669"/>
    <property type="project" value="UniProtKB-UniRule"/>
</dbReference>
<keyword evidence="3" id="KW-0597">Phosphoprotein</keyword>
<dbReference type="InterPro" id="IPR022641">
    <property type="entry name" value="CheR_N"/>
</dbReference>
<keyword evidence="4" id="KW-0489">Methyltransferase</keyword>
<feature type="coiled-coil region" evidence="12">
    <location>
        <begin position="650"/>
        <end position="740"/>
    </location>
</feature>
<feature type="active site" evidence="11">
    <location>
        <position position="54"/>
    </location>
</feature>
<dbReference type="eggNOG" id="COG2201">
    <property type="taxonomic scope" value="Bacteria"/>
</dbReference>
<dbReference type="PANTHER" id="PTHR24422:SF27">
    <property type="entry name" value="PROTEIN-GLUTAMATE O-METHYLTRANSFERASE"/>
    <property type="match status" value="1"/>
</dbReference>
<evidence type="ECO:0000259" key="14">
    <source>
        <dbReference type="PROSITE" id="PS50113"/>
    </source>
</evidence>
<dbReference type="InterPro" id="IPR036804">
    <property type="entry name" value="CheR_N_sf"/>
</dbReference>
<dbReference type="FunFam" id="3.30.565.10:FF:000006">
    <property type="entry name" value="Sensor histidine kinase WalK"/>
    <property type="match status" value="1"/>
</dbReference>
<dbReference type="eggNOG" id="COG4372">
    <property type="taxonomic scope" value="Bacteria"/>
</dbReference>
<dbReference type="InterPro" id="IPR035909">
    <property type="entry name" value="CheB_C"/>
</dbReference>
<dbReference type="GO" id="GO:0032259">
    <property type="term" value="P:methylation"/>
    <property type="evidence" value="ECO:0007669"/>
    <property type="project" value="UniProtKB-KW"/>
</dbReference>
<dbReference type="PROSITE" id="PS50122">
    <property type="entry name" value="CHEB"/>
    <property type="match status" value="1"/>
</dbReference>
<evidence type="ECO:0000256" key="5">
    <source>
        <dbReference type="ARBA" id="ARBA00022679"/>
    </source>
</evidence>
<protein>
    <submittedName>
        <fullName evidence="17">Autoinducer 2 sensor kinase/phosphatase LuxQ</fullName>
    </submittedName>
</protein>
<dbReference type="PROSITE" id="PS50113">
    <property type="entry name" value="PAC"/>
    <property type="match status" value="1"/>
</dbReference>
<dbReference type="GO" id="GO:0008983">
    <property type="term" value="F:protein-glutamate O-methyltransferase activity"/>
    <property type="evidence" value="ECO:0007669"/>
    <property type="project" value="UniProtKB-EC"/>
</dbReference>
<dbReference type="SMART" id="SM00086">
    <property type="entry name" value="PAC"/>
    <property type="match status" value="2"/>
</dbReference>
<evidence type="ECO:0000256" key="6">
    <source>
        <dbReference type="ARBA" id="ARBA00022691"/>
    </source>
</evidence>
<dbReference type="PROSITE" id="PS50109">
    <property type="entry name" value="HIS_KIN"/>
    <property type="match status" value="1"/>
</dbReference>
<keyword evidence="6" id="KW-0949">S-adenosyl-L-methionine</keyword>
<dbReference type="CDD" id="cd16434">
    <property type="entry name" value="CheB-CheR_fusion"/>
    <property type="match status" value="1"/>
</dbReference>
<evidence type="ECO:0000256" key="8">
    <source>
        <dbReference type="ARBA" id="ARBA00022777"/>
    </source>
</evidence>
<dbReference type="Gene3D" id="1.10.287.130">
    <property type="match status" value="1"/>
</dbReference>
<evidence type="ECO:0000259" key="13">
    <source>
        <dbReference type="PROSITE" id="PS50109"/>
    </source>
</evidence>
<dbReference type="eggNOG" id="COG5002">
    <property type="taxonomic scope" value="Bacteria"/>
</dbReference>
<name>W7Y6A7_9BACT</name>
<dbReference type="SUPFAM" id="SSF52738">
    <property type="entry name" value="Methylesterase CheB, C-terminal domain"/>
    <property type="match status" value="1"/>
</dbReference>
<dbReference type="Pfam" id="PF01339">
    <property type="entry name" value="CheB_methylest"/>
    <property type="match status" value="1"/>
</dbReference>
<feature type="domain" description="CheR-type methyltransferase" evidence="16">
    <location>
        <begin position="217"/>
        <end position="472"/>
    </location>
</feature>
<evidence type="ECO:0000256" key="7">
    <source>
        <dbReference type="ARBA" id="ARBA00022741"/>
    </source>
</evidence>
<gene>
    <name evidence="17" type="ORF">JCM21142_62391</name>
</gene>
<comment type="catalytic activity">
    <reaction evidence="2">
        <text>L-glutamyl-[protein] + S-adenosyl-L-methionine = [protein]-L-glutamate 5-O-methyl ester + S-adenosyl-L-homocysteine</text>
        <dbReference type="Rhea" id="RHEA:24452"/>
        <dbReference type="Rhea" id="RHEA-COMP:10208"/>
        <dbReference type="Rhea" id="RHEA-COMP:10311"/>
        <dbReference type="ChEBI" id="CHEBI:29973"/>
        <dbReference type="ChEBI" id="CHEBI:57856"/>
        <dbReference type="ChEBI" id="CHEBI:59789"/>
        <dbReference type="ChEBI" id="CHEBI:82795"/>
        <dbReference type="EC" id="2.1.1.80"/>
    </reaction>
</comment>
<dbReference type="PRINTS" id="PR00996">
    <property type="entry name" value="CHERMTFRASE"/>
</dbReference>
<dbReference type="Gene3D" id="3.40.50.150">
    <property type="entry name" value="Vaccinia Virus protein VP39"/>
    <property type="match status" value="1"/>
</dbReference>